<keyword evidence="2" id="KW-1185">Reference proteome</keyword>
<proteinExistence type="predicted"/>
<name>A0A1M6CXC3_9FIRM</name>
<dbReference type="EMBL" id="FQZP01000006">
    <property type="protein sequence ID" value="SHI65464.1"/>
    <property type="molecule type" value="Genomic_DNA"/>
</dbReference>
<dbReference type="AlphaFoldDB" id="A0A1M6CXC3"/>
<reference evidence="1 2" key="1">
    <citation type="submission" date="2016-11" db="EMBL/GenBank/DDBJ databases">
        <authorList>
            <person name="Varghese N."/>
            <person name="Submissions S."/>
        </authorList>
    </citation>
    <scope>NUCLEOTIDE SEQUENCE [LARGE SCALE GENOMIC DNA]</scope>
    <source>
        <strain evidence="1 2">DSM 19027</strain>
    </source>
</reference>
<evidence type="ECO:0000313" key="2">
    <source>
        <dbReference type="Proteomes" id="UP000324781"/>
    </source>
</evidence>
<organism evidence="1 2">
    <name type="scientific">Thermoclostridium caenicola</name>
    <dbReference type="NCBI Taxonomy" id="659425"/>
    <lineage>
        <taxon>Bacteria</taxon>
        <taxon>Bacillati</taxon>
        <taxon>Bacillota</taxon>
        <taxon>Clostridia</taxon>
        <taxon>Eubacteriales</taxon>
        <taxon>Oscillospiraceae</taxon>
        <taxon>Thermoclostridium</taxon>
    </lineage>
</organism>
<evidence type="ECO:0000313" key="1">
    <source>
        <dbReference type="EMBL" id="SHI65464.1"/>
    </source>
</evidence>
<protein>
    <submittedName>
        <fullName evidence="1">Uncharacterized protein</fullName>
    </submittedName>
</protein>
<accession>A0A1M6CXC3</accession>
<sequence length="69" mass="7537">MEPNGTAKDRRKPTGLAAATLIRWHIPNRPRIISNDGIAEPWVGAGMESEVLLWLKTAKPLSNVSKTSS</sequence>
<dbReference type="Proteomes" id="UP000324781">
    <property type="component" value="Unassembled WGS sequence"/>
</dbReference>
<gene>
    <name evidence="1" type="ORF">SAMN05444373_100615</name>
</gene>